<dbReference type="InterPro" id="IPR044125">
    <property type="entry name" value="Adenylation_DNA_ligase_IV"/>
</dbReference>
<dbReference type="FunFam" id="1.10.3260.10:FF:000005">
    <property type="entry name" value="DNA ligase"/>
    <property type="match status" value="1"/>
</dbReference>
<evidence type="ECO:0000256" key="12">
    <source>
        <dbReference type="ARBA" id="ARBA00023204"/>
    </source>
</evidence>
<dbReference type="GO" id="GO:0046872">
    <property type="term" value="F:metal ion binding"/>
    <property type="evidence" value="ECO:0007669"/>
    <property type="project" value="UniProtKB-KW"/>
</dbReference>
<feature type="region of interest" description="Disordered" evidence="17">
    <location>
        <begin position="919"/>
        <end position="1070"/>
    </location>
</feature>
<dbReference type="GO" id="GO:0003677">
    <property type="term" value="F:DNA binding"/>
    <property type="evidence" value="ECO:0007669"/>
    <property type="project" value="InterPro"/>
</dbReference>
<dbReference type="InterPro" id="IPR012308">
    <property type="entry name" value="DNA_ligase_ATP-dep_N"/>
</dbReference>
<dbReference type="NCBIfam" id="TIGR00574">
    <property type="entry name" value="dnl1"/>
    <property type="match status" value="1"/>
</dbReference>
<feature type="domain" description="BRCT" evidence="19">
    <location>
        <begin position="656"/>
        <end position="745"/>
    </location>
</feature>
<keyword evidence="13" id="KW-0539">Nucleus</keyword>
<comment type="similarity">
    <text evidence="3 16">Belongs to the ATP-dependent DNA ligase family.</text>
</comment>
<keyword evidence="12 15" id="KW-0234">DNA repair</keyword>
<dbReference type="GO" id="GO:0006297">
    <property type="term" value="P:nucleotide-excision repair, DNA gap filling"/>
    <property type="evidence" value="ECO:0007669"/>
    <property type="project" value="TreeGrafter"/>
</dbReference>
<keyword evidence="6" id="KW-0677">Repeat</keyword>
<evidence type="ECO:0000256" key="14">
    <source>
        <dbReference type="ARBA" id="ARBA00034003"/>
    </source>
</evidence>
<protein>
    <recommendedName>
        <fullName evidence="15">DNA ligase</fullName>
        <ecNumber evidence="15">6.5.1.1</ecNumber>
    </recommendedName>
</protein>
<dbReference type="GO" id="GO:0006303">
    <property type="term" value="P:double-strand break repair via nonhomologous end joining"/>
    <property type="evidence" value="ECO:0007669"/>
    <property type="project" value="TreeGrafter"/>
</dbReference>
<keyword evidence="21" id="KW-1185">Reference proteome</keyword>
<evidence type="ECO:0000256" key="17">
    <source>
        <dbReference type="SAM" id="MobiDB-lite"/>
    </source>
</evidence>
<dbReference type="Gene3D" id="2.40.50.140">
    <property type="entry name" value="Nucleic acid-binding proteins"/>
    <property type="match status" value="1"/>
</dbReference>
<comment type="catalytic activity">
    <reaction evidence="14 15">
        <text>ATP + (deoxyribonucleotide)n-3'-hydroxyl + 5'-phospho-(deoxyribonucleotide)m = (deoxyribonucleotide)n+m + AMP + diphosphate.</text>
        <dbReference type="EC" id="6.5.1.1"/>
    </reaction>
</comment>
<dbReference type="Gene3D" id="3.40.50.10190">
    <property type="entry name" value="BRCT domain"/>
    <property type="match status" value="2"/>
</dbReference>
<dbReference type="GO" id="GO:0006310">
    <property type="term" value="P:DNA recombination"/>
    <property type="evidence" value="ECO:0007669"/>
    <property type="project" value="UniProtKB-KW"/>
</dbReference>
<evidence type="ECO:0000259" key="19">
    <source>
        <dbReference type="PROSITE" id="PS50172"/>
    </source>
</evidence>
<dbReference type="PROSITE" id="PS50160">
    <property type="entry name" value="DNA_LIGASE_A3"/>
    <property type="match status" value="1"/>
</dbReference>
<evidence type="ECO:0000256" key="7">
    <source>
        <dbReference type="ARBA" id="ARBA00022741"/>
    </source>
</evidence>
<dbReference type="Pfam" id="PF16589">
    <property type="entry name" value="BRCT_2"/>
    <property type="match status" value="1"/>
</dbReference>
<dbReference type="FunFam" id="2.40.50.140:FF:000173">
    <property type="entry name" value="DNA ligase"/>
    <property type="match status" value="1"/>
</dbReference>
<evidence type="ECO:0000256" key="9">
    <source>
        <dbReference type="ARBA" id="ARBA00022840"/>
    </source>
</evidence>
<evidence type="ECO:0000256" key="8">
    <source>
        <dbReference type="ARBA" id="ARBA00022763"/>
    </source>
</evidence>
<keyword evidence="5" id="KW-0479">Metal-binding</keyword>
<dbReference type="Pfam" id="PF01068">
    <property type="entry name" value="DNA_ligase_A_M"/>
    <property type="match status" value="1"/>
</dbReference>
<evidence type="ECO:0000256" key="2">
    <source>
        <dbReference type="ARBA" id="ARBA00004123"/>
    </source>
</evidence>
<organism evidence="20 21">
    <name type="scientific">Saponaria officinalis</name>
    <name type="common">Common soapwort</name>
    <name type="synonym">Lychnis saponaria</name>
    <dbReference type="NCBI Taxonomy" id="3572"/>
    <lineage>
        <taxon>Eukaryota</taxon>
        <taxon>Viridiplantae</taxon>
        <taxon>Streptophyta</taxon>
        <taxon>Embryophyta</taxon>
        <taxon>Tracheophyta</taxon>
        <taxon>Spermatophyta</taxon>
        <taxon>Magnoliopsida</taxon>
        <taxon>eudicotyledons</taxon>
        <taxon>Gunneridae</taxon>
        <taxon>Pentapetalae</taxon>
        <taxon>Caryophyllales</taxon>
        <taxon>Caryophyllaceae</taxon>
        <taxon>Caryophylleae</taxon>
        <taxon>Saponaria</taxon>
    </lineage>
</organism>
<dbReference type="CDD" id="cd07903">
    <property type="entry name" value="Adenylation_DNA_ligase_IV"/>
    <property type="match status" value="1"/>
</dbReference>
<dbReference type="InterPro" id="IPR036420">
    <property type="entry name" value="BRCT_dom_sf"/>
</dbReference>
<evidence type="ECO:0000256" key="4">
    <source>
        <dbReference type="ARBA" id="ARBA00022598"/>
    </source>
</evidence>
<comment type="caution">
    <text evidence="20">The sequence shown here is derived from an EMBL/GenBank/DDBJ whole genome shotgun (WGS) entry which is preliminary data.</text>
</comment>
<dbReference type="PANTHER" id="PTHR45997">
    <property type="entry name" value="DNA LIGASE 4"/>
    <property type="match status" value="1"/>
</dbReference>
<dbReference type="Pfam" id="PF04675">
    <property type="entry name" value="DNA_ligase_A_N"/>
    <property type="match status" value="1"/>
</dbReference>
<keyword evidence="8 15" id="KW-0227">DNA damage</keyword>
<evidence type="ECO:0000256" key="5">
    <source>
        <dbReference type="ARBA" id="ARBA00022723"/>
    </source>
</evidence>
<dbReference type="Gene3D" id="3.30.470.30">
    <property type="entry name" value="DNA ligase/mRNA capping enzyme"/>
    <property type="match status" value="1"/>
</dbReference>
<dbReference type="EMBL" id="JBDFQZ010000004">
    <property type="protein sequence ID" value="KAK9735959.1"/>
    <property type="molecule type" value="Genomic_DNA"/>
</dbReference>
<comment type="cofactor">
    <cofactor evidence="1">
        <name>Mg(2+)</name>
        <dbReference type="ChEBI" id="CHEBI:18420"/>
    </cofactor>
</comment>
<dbReference type="PROSITE" id="PS00697">
    <property type="entry name" value="DNA_LIGASE_A1"/>
    <property type="match status" value="1"/>
</dbReference>
<proteinExistence type="inferred from homology"/>
<keyword evidence="10" id="KW-0460">Magnesium</keyword>
<dbReference type="InterPro" id="IPR029710">
    <property type="entry name" value="LIG4"/>
</dbReference>
<dbReference type="InterPro" id="IPR012340">
    <property type="entry name" value="NA-bd_OB-fold"/>
</dbReference>
<dbReference type="SUPFAM" id="SSF50249">
    <property type="entry name" value="Nucleic acid-binding proteins"/>
    <property type="match status" value="1"/>
</dbReference>
<evidence type="ECO:0000256" key="1">
    <source>
        <dbReference type="ARBA" id="ARBA00001946"/>
    </source>
</evidence>
<feature type="compositionally biased region" description="Basic and acidic residues" evidence="17">
    <location>
        <begin position="936"/>
        <end position="949"/>
    </location>
</feature>
<comment type="subcellular location">
    <subcellularLocation>
        <location evidence="2">Nucleus</location>
    </subcellularLocation>
</comment>
<evidence type="ECO:0000313" key="21">
    <source>
        <dbReference type="Proteomes" id="UP001443914"/>
    </source>
</evidence>
<dbReference type="SUPFAM" id="SSF56091">
    <property type="entry name" value="DNA ligase/mRNA capping enzyme, catalytic domain"/>
    <property type="match status" value="1"/>
</dbReference>
<evidence type="ECO:0000256" key="16">
    <source>
        <dbReference type="RuleBase" id="RU004196"/>
    </source>
</evidence>
<dbReference type="PANTHER" id="PTHR45997:SF1">
    <property type="entry name" value="DNA LIGASE 4"/>
    <property type="match status" value="1"/>
</dbReference>
<gene>
    <name evidence="20" type="ORF">RND81_04G241200</name>
</gene>
<feature type="domain" description="ATP-dependent DNA ligase family profile" evidence="18">
    <location>
        <begin position="331"/>
        <end position="482"/>
    </location>
</feature>
<dbReference type="GO" id="GO:0005524">
    <property type="term" value="F:ATP binding"/>
    <property type="evidence" value="ECO:0007669"/>
    <property type="project" value="UniProtKB-KW"/>
</dbReference>
<dbReference type="InterPro" id="IPR012309">
    <property type="entry name" value="DNA_ligase_ATP-dep_C"/>
</dbReference>
<dbReference type="SMART" id="SM00292">
    <property type="entry name" value="BRCT"/>
    <property type="match status" value="2"/>
</dbReference>
<keyword evidence="11 15" id="KW-0233">DNA recombination</keyword>
<sequence length="1235" mass="139166">MSTNDLKFGVLVSLFTWIQKTKSSAIKRSKFRKFIENYCNRSDYFSAIRLILPSLDRERGSYGLKEHSLAGYLVDALAMSRDSDDAKKLINWRKGGSKVAGESAGNFSAVAGEVLQRRQNSVSGGLTIGELNELLDRLAAAEGRQAKTGVLGELIRRTNWQEMKWIIMIILKELKLGISEKTVFHEFHVDAEDLFNVTCDLRFVCEKLCDRNVRHKRQDIEVGKAVRPQLAFRAPNFGEALKKIHGKEVVVECKFDGDRIQVHKNGNNVCYFSRNFINHEEFEPGMNSVIVDNVLVDRCILDGEMLVWDTGSNRFADFGTIQEVAKAAKEGLDIDKKLCYVAFDVLYVGDTSVIHRSLKERQELLRKVVRPMKGRLEVLLPSGNESLNAHRVAGEPCWSIVVKHVDDVERFFKEMIDSREEGIVLKDLGSKWEPGDRSAKWVKLKPDYGRGGADLDVLIIGGYYGTGRRGGEIGQFLVGLAERPSPNTYPRKFLSFCKVGTGLSDEELNELVTKLKPYLRKYEYPKKSPPSFYQVTNHSGERPDVWVESPEKSFIVSITSDVRTISTDVYAAPYGLRFARIDRVRYDKPWHECLDVQSFVELVQSSNGTIHRGGDNDGAAVGKPKRGRTGKGEGRKKLALTVPSHFARTDVSSVKGESRVFSKMVFHFVNVPANHSSDSLHTLVVENGGTFSMNLNDTVTHCVGAESKGIKYEAAKRRGRDVIHYSWVLDCCSKKQLLPLRPNHFLYLSDVSRNKLQEEIDEFSDSYFWDINVAELKQILSDVNKSKDAKVVDYYKKKYCPREKWCCFHGSRVYFHLVDKFPSSDWEVFLRVAMKRMKVEVSVGGGKVVDNPSEATHIVVVSLPGHELNFETLLQGFPEDKRRLLRLRRIHVVRYQWLDDCLEKGQKLPEVEYSLKLGTVEESSSSDEEGENCVNLDRRSASPVHEEPVPSKALVQTKEPRRKRGRPAASKPVSKPSVPKRARVGKRPAKLQEIASDDETSEQEHHVQPRASPELDLIEPPRRKRAVKSREVASDEESSERDPLVQPTSSHEFDSIKPQRPKRARGRKGPAKLQEIASDDDINEQDHRVQPRVIPELDTTLQKRAPETYSNVIESTPVTSERNTGFKGEKPKFGLDNIKQDLDNAAGLSTCSGVDTDAGFPTSEKLEACVDPVQTMLLTMIPTLNKTADASNPVVEDKNLPPKAPKEGTSAVPKGESVKKKKVSYRDLVNQLLKN</sequence>
<dbReference type="GO" id="GO:0032807">
    <property type="term" value="C:DNA ligase IV complex"/>
    <property type="evidence" value="ECO:0007669"/>
    <property type="project" value="TreeGrafter"/>
</dbReference>
<dbReference type="FunFam" id="3.40.50.10190:FF:000072">
    <property type="entry name" value="DNA ligase"/>
    <property type="match status" value="1"/>
</dbReference>
<dbReference type="PROSITE" id="PS50172">
    <property type="entry name" value="BRCT"/>
    <property type="match status" value="2"/>
</dbReference>
<dbReference type="Pfam" id="PF11411">
    <property type="entry name" value="DNA_ligase_IV"/>
    <property type="match status" value="1"/>
</dbReference>
<evidence type="ECO:0000256" key="10">
    <source>
        <dbReference type="ARBA" id="ARBA00022842"/>
    </source>
</evidence>
<feature type="compositionally biased region" description="Basic and acidic residues" evidence="17">
    <location>
        <begin position="1195"/>
        <end position="1206"/>
    </location>
</feature>
<evidence type="ECO:0000256" key="15">
    <source>
        <dbReference type="RuleBase" id="RU000617"/>
    </source>
</evidence>
<keyword evidence="7 15" id="KW-0547">Nucleotide-binding</keyword>
<feature type="compositionally biased region" description="Basic residues" evidence="17">
    <location>
        <begin position="1059"/>
        <end position="1070"/>
    </location>
</feature>
<dbReference type="InterPro" id="IPR000977">
    <property type="entry name" value="DNA_ligase_ATP-dep"/>
</dbReference>
<evidence type="ECO:0000256" key="3">
    <source>
        <dbReference type="ARBA" id="ARBA00007572"/>
    </source>
</evidence>
<dbReference type="Gene3D" id="1.10.3260.10">
    <property type="entry name" value="DNA ligase, ATP-dependent, N-terminal domain"/>
    <property type="match status" value="1"/>
</dbReference>
<dbReference type="InterPro" id="IPR036599">
    <property type="entry name" value="DNA_ligase_N_sf"/>
</dbReference>
<dbReference type="InterPro" id="IPR021536">
    <property type="entry name" value="DNA_ligase_IV_dom"/>
</dbReference>
<feature type="compositionally biased region" description="Basic residues" evidence="17">
    <location>
        <begin position="978"/>
        <end position="989"/>
    </location>
</feature>
<feature type="domain" description="BRCT" evidence="19">
    <location>
        <begin position="845"/>
        <end position="915"/>
    </location>
</feature>
<dbReference type="GO" id="GO:0071897">
    <property type="term" value="P:DNA biosynthetic process"/>
    <property type="evidence" value="ECO:0007669"/>
    <property type="project" value="InterPro"/>
</dbReference>
<keyword evidence="9 15" id="KW-0067">ATP-binding</keyword>
<evidence type="ECO:0000256" key="11">
    <source>
        <dbReference type="ARBA" id="ARBA00023172"/>
    </source>
</evidence>
<evidence type="ECO:0000259" key="18">
    <source>
        <dbReference type="PROSITE" id="PS50160"/>
    </source>
</evidence>
<dbReference type="Pfam" id="PF04679">
    <property type="entry name" value="DNA_ligase_A_C"/>
    <property type="match status" value="1"/>
</dbReference>
<feature type="region of interest" description="Disordered" evidence="17">
    <location>
        <begin position="1189"/>
        <end position="1222"/>
    </location>
</feature>
<evidence type="ECO:0000256" key="13">
    <source>
        <dbReference type="ARBA" id="ARBA00023242"/>
    </source>
</evidence>
<evidence type="ECO:0000313" key="20">
    <source>
        <dbReference type="EMBL" id="KAK9735959.1"/>
    </source>
</evidence>
<dbReference type="Proteomes" id="UP001443914">
    <property type="component" value="Unassembled WGS sequence"/>
</dbReference>
<dbReference type="InterPro" id="IPR012310">
    <property type="entry name" value="DNA_ligase_ATP-dep_cent"/>
</dbReference>
<dbReference type="SUPFAM" id="SSF52113">
    <property type="entry name" value="BRCT domain"/>
    <property type="match status" value="2"/>
</dbReference>
<dbReference type="EC" id="6.5.1.1" evidence="15"/>
<name>A0AAW1LPH1_SAPOF</name>
<dbReference type="InterPro" id="IPR001357">
    <property type="entry name" value="BRCT_dom"/>
</dbReference>
<keyword evidence="4 15" id="KW-0436">Ligase</keyword>
<dbReference type="InterPro" id="IPR016059">
    <property type="entry name" value="DNA_ligase_ATP-dep_CS"/>
</dbReference>
<evidence type="ECO:0000256" key="6">
    <source>
        <dbReference type="ARBA" id="ARBA00022737"/>
    </source>
</evidence>
<dbReference type="PROSITE" id="PS00333">
    <property type="entry name" value="DNA_LIGASE_A2"/>
    <property type="match status" value="1"/>
</dbReference>
<dbReference type="SUPFAM" id="SSF117018">
    <property type="entry name" value="ATP-dependent DNA ligase DNA-binding domain"/>
    <property type="match status" value="1"/>
</dbReference>
<accession>A0AAW1LPH1</accession>
<feature type="region of interest" description="Disordered" evidence="17">
    <location>
        <begin position="610"/>
        <end position="633"/>
    </location>
</feature>
<reference evidence="20" key="1">
    <citation type="submission" date="2024-03" db="EMBL/GenBank/DDBJ databases">
        <title>WGS assembly of Saponaria officinalis var. Norfolk2.</title>
        <authorList>
            <person name="Jenkins J."/>
            <person name="Shu S."/>
            <person name="Grimwood J."/>
            <person name="Barry K."/>
            <person name="Goodstein D."/>
            <person name="Schmutz J."/>
            <person name="Leebens-Mack J."/>
            <person name="Osbourn A."/>
        </authorList>
    </citation>
    <scope>NUCLEOTIDE SEQUENCE [LARGE SCALE GENOMIC DNA]</scope>
    <source>
        <strain evidence="20">JIC</strain>
    </source>
</reference>
<dbReference type="GO" id="GO:0003910">
    <property type="term" value="F:DNA ligase (ATP) activity"/>
    <property type="evidence" value="ECO:0007669"/>
    <property type="project" value="UniProtKB-EC"/>
</dbReference>
<dbReference type="AlphaFoldDB" id="A0AAW1LPH1"/>